<dbReference type="InterPro" id="IPR011004">
    <property type="entry name" value="Trimer_LpxA-like_sf"/>
</dbReference>
<accession>Q21ME6</accession>
<organism evidence="2 3">
    <name type="scientific">Saccharophagus degradans (strain 2-40 / ATCC 43961 / DSM 17024)</name>
    <dbReference type="NCBI Taxonomy" id="203122"/>
    <lineage>
        <taxon>Bacteria</taxon>
        <taxon>Pseudomonadati</taxon>
        <taxon>Pseudomonadota</taxon>
        <taxon>Gammaproteobacteria</taxon>
        <taxon>Cellvibrionales</taxon>
        <taxon>Cellvibrionaceae</taxon>
        <taxon>Saccharophagus</taxon>
    </lineage>
</organism>
<dbReference type="GO" id="GO:0016740">
    <property type="term" value="F:transferase activity"/>
    <property type="evidence" value="ECO:0007669"/>
    <property type="project" value="UniProtKB-KW"/>
</dbReference>
<dbReference type="GeneID" id="98612553"/>
<dbReference type="AlphaFoldDB" id="Q21ME6"/>
<dbReference type="InterPro" id="IPR050179">
    <property type="entry name" value="Trans_hexapeptide_repeat"/>
</dbReference>
<keyword evidence="3" id="KW-1185">Reference proteome</keyword>
<dbReference type="Gene3D" id="2.160.10.10">
    <property type="entry name" value="Hexapeptide repeat proteins"/>
    <property type="match status" value="1"/>
</dbReference>
<proteinExistence type="inferred from homology"/>
<dbReference type="eggNOG" id="COG0110">
    <property type="taxonomic scope" value="Bacteria"/>
</dbReference>
<sequence length="189" mass="20164">MSISIHPSAIVDNNVKIGQGTKIWHWTHISSGASIGEFCTLGQNVYIAPNVHIGNHVKIQNNVSIYSGINIHDNVFIGPSAVFTNVINPRANIERKHEFKTTTIEEGASIGANATIICGNTIGAYSLIGAGAVVTKCIPAHALVQGTPARQQGWVSKAGLKLAIKNNRALCPETGERYILNEGILTPAY</sequence>
<dbReference type="KEGG" id="sde:Sde_0871"/>
<evidence type="ECO:0000256" key="1">
    <source>
        <dbReference type="ARBA" id="ARBA00007274"/>
    </source>
</evidence>
<dbReference type="RefSeq" id="WP_011467354.1">
    <property type="nucleotide sequence ID" value="NC_007912.1"/>
</dbReference>
<keyword evidence="2" id="KW-0808">Transferase</keyword>
<dbReference type="CDD" id="cd03358">
    <property type="entry name" value="LbH_WxcM_N_like"/>
    <property type="match status" value="1"/>
</dbReference>
<dbReference type="Proteomes" id="UP000001947">
    <property type="component" value="Chromosome"/>
</dbReference>
<evidence type="ECO:0000313" key="2">
    <source>
        <dbReference type="EMBL" id="ABD80133.1"/>
    </source>
</evidence>
<dbReference type="HOGENOM" id="CLU_051638_9_1_6"/>
<dbReference type="Pfam" id="PF00132">
    <property type="entry name" value="Hexapep"/>
    <property type="match status" value="2"/>
</dbReference>
<dbReference type="SUPFAM" id="SSF51161">
    <property type="entry name" value="Trimeric LpxA-like enzymes"/>
    <property type="match status" value="1"/>
</dbReference>
<protein>
    <submittedName>
        <fullName evidence="2">Oxidoreductase, Gfo/Idh/MocA family/transferase hexapeptide repeat protein</fullName>
    </submittedName>
</protein>
<reference evidence="2 3" key="1">
    <citation type="journal article" date="2008" name="PLoS Genet.">
        <title>Complete genome sequence of the complex carbohydrate-degrading marine bacterium, Saccharophagus degradans strain 2-40 T.</title>
        <authorList>
            <person name="Weiner R.M."/>
            <person name="Taylor L.E.II."/>
            <person name="Henrissat B."/>
            <person name="Hauser L."/>
            <person name="Land M."/>
            <person name="Coutinho P.M."/>
            <person name="Rancurel C."/>
            <person name="Saunders E.H."/>
            <person name="Longmire A.G."/>
            <person name="Zhang H."/>
            <person name="Bayer E.A."/>
            <person name="Gilbert H.J."/>
            <person name="Larimer F."/>
            <person name="Zhulin I.B."/>
            <person name="Ekborg N.A."/>
            <person name="Lamed R."/>
            <person name="Richardson P.M."/>
            <person name="Borovok I."/>
            <person name="Hutcheson S."/>
        </authorList>
    </citation>
    <scope>NUCLEOTIDE SEQUENCE [LARGE SCALE GENOMIC DNA]</scope>
    <source>
        <strain evidence="3">2-40 / ATCC 43961 / DSM 17024</strain>
    </source>
</reference>
<evidence type="ECO:0000313" key="3">
    <source>
        <dbReference type="Proteomes" id="UP000001947"/>
    </source>
</evidence>
<dbReference type="InterPro" id="IPR001451">
    <property type="entry name" value="Hexapep"/>
</dbReference>
<name>Q21ME6_SACD2</name>
<dbReference type="STRING" id="203122.Sde_0871"/>
<dbReference type="PANTHER" id="PTHR43300">
    <property type="entry name" value="ACETYLTRANSFERASE"/>
    <property type="match status" value="1"/>
</dbReference>
<dbReference type="OrthoDB" id="9800846at2"/>
<gene>
    <name evidence="2" type="ordered locus">Sde_0871</name>
</gene>
<comment type="similarity">
    <text evidence="1">Belongs to the transferase hexapeptide repeat family.</text>
</comment>
<dbReference type="PANTHER" id="PTHR43300:SF4">
    <property type="entry name" value="ACYL-[ACYL-CARRIER-PROTEIN]--UDP-N-ACETYLGLUCOSAMINE O-ACYLTRANSFERASE"/>
    <property type="match status" value="1"/>
</dbReference>
<dbReference type="EMBL" id="CP000282">
    <property type="protein sequence ID" value="ABD80133.1"/>
    <property type="molecule type" value="Genomic_DNA"/>
</dbReference>